<dbReference type="SFLD" id="SFLDS00003">
    <property type="entry name" value="Haloacid_Dehalogenase"/>
    <property type="match status" value="1"/>
</dbReference>
<protein>
    <submittedName>
        <fullName evidence="1">Cof-type HAD-IIB family hydrolase</fullName>
    </submittedName>
</protein>
<dbReference type="Gene3D" id="3.30.1240.10">
    <property type="match status" value="1"/>
</dbReference>
<dbReference type="Proteomes" id="UP000824049">
    <property type="component" value="Unassembled WGS sequence"/>
</dbReference>
<dbReference type="NCBIfam" id="TIGR00099">
    <property type="entry name" value="Cof-subfamily"/>
    <property type="match status" value="1"/>
</dbReference>
<evidence type="ECO:0000313" key="2">
    <source>
        <dbReference type="Proteomes" id="UP000824049"/>
    </source>
</evidence>
<dbReference type="Gene3D" id="3.40.50.1000">
    <property type="entry name" value="HAD superfamily/HAD-like"/>
    <property type="match status" value="1"/>
</dbReference>
<sequence>MAKKRVEKRDIRLIGLDLDGTTLTTDKKLTPHTKEVLEACIRQGIEVLPATGRVWSGIPEELMKMEGVHYVISSNGAAVVELATGKAVYTNGIAWDRALEVFDILERYDTFYDAYAEGNGWCEARFYENLNDYGIEPLIQRLVKSSRTCIEDLREWVKEHKSPIEKINMFFRDEEKRQQAFRELSEIPDLAVTCSLTNNLEINHCTCNKGDALLNLGKILGISMEQIMACGDGNNDLEMVRNAGVGVAMENGEDSVKEAADYVTVTNDEEGVARAIELFCDLQLKERIS</sequence>
<dbReference type="PANTHER" id="PTHR10000:SF8">
    <property type="entry name" value="HAD SUPERFAMILY HYDROLASE-LIKE, TYPE 3"/>
    <property type="match status" value="1"/>
</dbReference>
<name>A0A9D2EJE2_9FIRM</name>
<reference evidence="1" key="2">
    <citation type="submission" date="2021-04" db="EMBL/GenBank/DDBJ databases">
        <authorList>
            <person name="Gilroy R."/>
        </authorList>
    </citation>
    <scope>NUCLEOTIDE SEQUENCE</scope>
    <source>
        <strain evidence="1">CHK179-28034</strain>
    </source>
</reference>
<dbReference type="InterPro" id="IPR000150">
    <property type="entry name" value="Cof"/>
</dbReference>
<dbReference type="InterPro" id="IPR023214">
    <property type="entry name" value="HAD_sf"/>
</dbReference>
<evidence type="ECO:0000313" key="1">
    <source>
        <dbReference type="EMBL" id="HIZ38475.1"/>
    </source>
</evidence>
<dbReference type="NCBIfam" id="TIGR01484">
    <property type="entry name" value="HAD-SF-IIB"/>
    <property type="match status" value="1"/>
</dbReference>
<comment type="caution">
    <text evidence="1">The sequence shown here is derived from an EMBL/GenBank/DDBJ whole genome shotgun (WGS) entry which is preliminary data.</text>
</comment>
<dbReference type="GO" id="GO:0016791">
    <property type="term" value="F:phosphatase activity"/>
    <property type="evidence" value="ECO:0007669"/>
    <property type="project" value="UniProtKB-ARBA"/>
</dbReference>
<dbReference type="SFLD" id="SFLDG01140">
    <property type="entry name" value="C2.B:_Phosphomannomutase_and_P"/>
    <property type="match status" value="1"/>
</dbReference>
<dbReference type="EMBL" id="DXBR01000010">
    <property type="protein sequence ID" value="HIZ38475.1"/>
    <property type="molecule type" value="Genomic_DNA"/>
</dbReference>
<dbReference type="AlphaFoldDB" id="A0A9D2EJE2"/>
<dbReference type="InterPro" id="IPR036412">
    <property type="entry name" value="HAD-like_sf"/>
</dbReference>
<keyword evidence="1" id="KW-0378">Hydrolase</keyword>
<accession>A0A9D2EJE2</accession>
<gene>
    <name evidence="1" type="ORF">H9968_00910</name>
</gene>
<dbReference type="GO" id="GO:0000287">
    <property type="term" value="F:magnesium ion binding"/>
    <property type="evidence" value="ECO:0007669"/>
    <property type="project" value="TreeGrafter"/>
</dbReference>
<dbReference type="CDD" id="cd07516">
    <property type="entry name" value="HAD_Pase"/>
    <property type="match status" value="1"/>
</dbReference>
<dbReference type="SUPFAM" id="SSF56784">
    <property type="entry name" value="HAD-like"/>
    <property type="match status" value="1"/>
</dbReference>
<proteinExistence type="predicted"/>
<dbReference type="GO" id="GO:0005829">
    <property type="term" value="C:cytosol"/>
    <property type="evidence" value="ECO:0007669"/>
    <property type="project" value="TreeGrafter"/>
</dbReference>
<dbReference type="PANTHER" id="PTHR10000">
    <property type="entry name" value="PHOSPHOSERINE PHOSPHATASE"/>
    <property type="match status" value="1"/>
</dbReference>
<dbReference type="InterPro" id="IPR006379">
    <property type="entry name" value="HAD-SF_hydro_IIB"/>
</dbReference>
<organism evidence="1 2">
    <name type="scientific">Candidatus Anaerobutyricum stercoris</name>
    <dbReference type="NCBI Taxonomy" id="2838457"/>
    <lineage>
        <taxon>Bacteria</taxon>
        <taxon>Bacillati</taxon>
        <taxon>Bacillota</taxon>
        <taxon>Clostridia</taxon>
        <taxon>Lachnospirales</taxon>
        <taxon>Lachnospiraceae</taxon>
        <taxon>Anaerobutyricum</taxon>
    </lineage>
</organism>
<reference evidence="1" key="1">
    <citation type="journal article" date="2021" name="PeerJ">
        <title>Extensive microbial diversity within the chicken gut microbiome revealed by metagenomics and culture.</title>
        <authorList>
            <person name="Gilroy R."/>
            <person name="Ravi A."/>
            <person name="Getino M."/>
            <person name="Pursley I."/>
            <person name="Horton D.L."/>
            <person name="Alikhan N.F."/>
            <person name="Baker D."/>
            <person name="Gharbi K."/>
            <person name="Hall N."/>
            <person name="Watson M."/>
            <person name="Adriaenssens E.M."/>
            <person name="Foster-Nyarko E."/>
            <person name="Jarju S."/>
            <person name="Secka A."/>
            <person name="Antonio M."/>
            <person name="Oren A."/>
            <person name="Chaudhuri R.R."/>
            <person name="La Ragione R."/>
            <person name="Hildebrand F."/>
            <person name="Pallen M.J."/>
        </authorList>
    </citation>
    <scope>NUCLEOTIDE SEQUENCE</scope>
    <source>
        <strain evidence="1">CHK179-28034</strain>
    </source>
</reference>
<dbReference type="Pfam" id="PF08282">
    <property type="entry name" value="Hydrolase_3"/>
    <property type="match status" value="1"/>
</dbReference>